<evidence type="ECO:0000256" key="3">
    <source>
        <dbReference type="ARBA" id="ARBA00022989"/>
    </source>
</evidence>
<evidence type="ECO:0000256" key="4">
    <source>
        <dbReference type="ARBA" id="ARBA00023136"/>
    </source>
</evidence>
<feature type="domain" description="C-type lectin" evidence="8">
    <location>
        <begin position="153"/>
        <end position="269"/>
    </location>
</feature>
<dbReference type="SUPFAM" id="SSF63712">
    <property type="entry name" value="Nicotinic receptor ligand binding domain-like"/>
    <property type="match status" value="1"/>
</dbReference>
<sequence length="687" mass="77681">MSDTEGSFIYSFLRGRRNVVASQKKLEIYPETWNHLCHVMADSLYTVYWQGEKHASGEVEEGTFYLNGSLIIGQEQDALSAGFLPEEILRGDISQVSVWNRVVKASEVRAMADCLTNGRGNLFSLDTSPLELFGPVVEVMMDVGDLCRSQPYYVVMPEHRTAAETFKQCRSLGAKTAVPTTTLENAHLLDTLSLFSDTCSNSVWKMWLGIVDEEEEGVWVDVSTNTEITFTNFKPPYPFGGTALNCASLFEDGFWGDEICSNYKCAACHHRRSDYLYLRGLCFQSEHETRFRVEGYLGGRPLFRGFYDRAIMWDEVKHRWLLIIPSVNSTLAWVDIPDTRSYPLGHQHWVTEETVCGKGHGANITLSLSPCASHQFMCASGDCVDSQLRCDLRYDCDDGDDEDDCEIIVLNRGYRRHLPPVEAEGSLLKLSPSVTLSRFTDINDIKMTFAIEFHIALSWKDGRLNFRHLITKKKNTVLGEEEVARIWTPQYQLVNVEGGQVQVLAQAVALTTTNNVTFPHHNDVIMDVSYPGSHNPLTQTRQYTGKFICAFELYAYPFDVQLCSINIRLPQAYEDYVQFSDTQRSVLYAGPKELSSYIIYNVRLGEVKDGGWLTVEFELHRRQGVIVLATFLPSVLLLLVSWATLFIKLEALNVRAIMSLTTLLVLYTLFSNTSRTLPATATIKLID</sequence>
<keyword evidence="5 6" id="KW-1015">Disulfide bond</keyword>
<evidence type="ECO:0000313" key="9">
    <source>
        <dbReference type="EMBL" id="KAG7156760.1"/>
    </source>
</evidence>
<dbReference type="Gene3D" id="2.70.170.10">
    <property type="entry name" value="Neurotransmitter-gated ion-channel ligand-binding domain"/>
    <property type="match status" value="1"/>
</dbReference>
<reference evidence="9" key="1">
    <citation type="journal article" date="2021" name="Sci. Adv.">
        <title>The American lobster genome reveals insights on longevity, neural, and immune adaptations.</title>
        <authorList>
            <person name="Polinski J.M."/>
            <person name="Zimin A.V."/>
            <person name="Clark K.F."/>
            <person name="Kohn A.B."/>
            <person name="Sadowski N."/>
            <person name="Timp W."/>
            <person name="Ptitsyn A."/>
            <person name="Khanna P."/>
            <person name="Romanova D.Y."/>
            <person name="Williams P."/>
            <person name="Greenwood S.J."/>
            <person name="Moroz L.L."/>
            <person name="Walt D.R."/>
            <person name="Bodnar A.G."/>
        </authorList>
    </citation>
    <scope>NUCLEOTIDE SEQUENCE</scope>
    <source>
        <strain evidence="9">GMGI-L3</strain>
    </source>
</reference>
<dbReference type="GO" id="GO:0004888">
    <property type="term" value="F:transmembrane signaling receptor activity"/>
    <property type="evidence" value="ECO:0007669"/>
    <property type="project" value="InterPro"/>
</dbReference>
<dbReference type="GO" id="GO:0005230">
    <property type="term" value="F:extracellular ligand-gated monoatomic ion channel activity"/>
    <property type="evidence" value="ECO:0007669"/>
    <property type="project" value="InterPro"/>
</dbReference>
<evidence type="ECO:0000256" key="7">
    <source>
        <dbReference type="SAM" id="Phobius"/>
    </source>
</evidence>
<feature type="non-terminal residue" evidence="9">
    <location>
        <position position="687"/>
    </location>
</feature>
<keyword evidence="3 7" id="KW-1133">Transmembrane helix</keyword>
<keyword evidence="2 7" id="KW-0812">Transmembrane</keyword>
<dbReference type="Gene3D" id="4.10.400.10">
    <property type="entry name" value="Low-density Lipoprotein Receptor"/>
    <property type="match status" value="1"/>
</dbReference>
<dbReference type="Pfam" id="PF00057">
    <property type="entry name" value="Ldl_recept_a"/>
    <property type="match status" value="1"/>
</dbReference>
<dbReference type="Pfam" id="PF02931">
    <property type="entry name" value="Neur_chan_LBD"/>
    <property type="match status" value="1"/>
</dbReference>
<protein>
    <submittedName>
        <fullName evidence="9">Gamma-aminobutyric acid receptor subunit beta-like 1</fullName>
    </submittedName>
</protein>
<dbReference type="InterPro" id="IPR016186">
    <property type="entry name" value="C-type_lectin-like/link_sf"/>
</dbReference>
<dbReference type="PROSITE" id="PS01209">
    <property type="entry name" value="LDLRA_1"/>
    <property type="match status" value="1"/>
</dbReference>
<dbReference type="Gene3D" id="3.10.100.10">
    <property type="entry name" value="Mannose-Binding Protein A, subunit A"/>
    <property type="match status" value="1"/>
</dbReference>
<dbReference type="SUPFAM" id="SSF90112">
    <property type="entry name" value="Neurotransmitter-gated ion-channel transmembrane pore"/>
    <property type="match status" value="1"/>
</dbReference>
<dbReference type="InterPro" id="IPR002172">
    <property type="entry name" value="LDrepeatLR_classA_rpt"/>
</dbReference>
<evidence type="ECO:0000256" key="2">
    <source>
        <dbReference type="ARBA" id="ARBA00022692"/>
    </source>
</evidence>
<evidence type="ECO:0000256" key="5">
    <source>
        <dbReference type="ARBA" id="ARBA00023157"/>
    </source>
</evidence>
<dbReference type="InterPro" id="IPR038050">
    <property type="entry name" value="Neuro_actylchol_rec"/>
</dbReference>
<gene>
    <name evidence="9" type="primary">Gabrb-L1</name>
    <name evidence="9" type="ORF">Hamer_G006776</name>
</gene>
<dbReference type="InterPro" id="IPR036055">
    <property type="entry name" value="LDL_receptor-like_sf"/>
</dbReference>
<dbReference type="InterPro" id="IPR036734">
    <property type="entry name" value="Neur_chan_lig-bd_sf"/>
</dbReference>
<dbReference type="InterPro" id="IPR001759">
    <property type="entry name" value="PTX_dom"/>
</dbReference>
<dbReference type="AlphaFoldDB" id="A0A8J5JJC6"/>
<keyword evidence="4 7" id="KW-0472">Membrane</keyword>
<dbReference type="Pfam" id="PF00354">
    <property type="entry name" value="Pentaxin"/>
    <property type="match status" value="1"/>
</dbReference>
<dbReference type="SMART" id="SM00192">
    <property type="entry name" value="LDLa"/>
    <property type="match status" value="1"/>
</dbReference>
<dbReference type="SUPFAM" id="SSF56436">
    <property type="entry name" value="C-type lectin-like"/>
    <property type="match status" value="1"/>
</dbReference>
<dbReference type="Proteomes" id="UP000747542">
    <property type="component" value="Unassembled WGS sequence"/>
</dbReference>
<name>A0A8J5JJC6_HOMAM</name>
<dbReference type="PROSITE" id="PS00236">
    <property type="entry name" value="NEUROTR_ION_CHANNEL"/>
    <property type="match status" value="1"/>
</dbReference>
<dbReference type="Gene3D" id="2.60.120.200">
    <property type="match status" value="1"/>
</dbReference>
<evidence type="ECO:0000256" key="6">
    <source>
        <dbReference type="PROSITE-ProRule" id="PRU00124"/>
    </source>
</evidence>
<dbReference type="InterPro" id="IPR036719">
    <property type="entry name" value="Neuro-gated_channel_TM_sf"/>
</dbReference>
<dbReference type="InterPro" id="IPR013320">
    <property type="entry name" value="ConA-like_dom_sf"/>
</dbReference>
<dbReference type="Pfam" id="PF00059">
    <property type="entry name" value="Lectin_C"/>
    <property type="match status" value="1"/>
</dbReference>
<dbReference type="InterPro" id="IPR018000">
    <property type="entry name" value="Neurotransmitter_ion_chnl_CS"/>
</dbReference>
<feature type="disulfide bond" evidence="6">
    <location>
        <begin position="378"/>
        <end position="396"/>
    </location>
</feature>
<dbReference type="PANTHER" id="PTHR18945">
    <property type="entry name" value="NEUROTRANSMITTER GATED ION CHANNEL"/>
    <property type="match status" value="1"/>
</dbReference>
<comment type="subcellular location">
    <subcellularLocation>
        <location evidence="1">Membrane</location>
        <topology evidence="1">Multi-pass membrane protein</topology>
    </subcellularLocation>
</comment>
<feature type="disulfide bond" evidence="6">
    <location>
        <begin position="371"/>
        <end position="383"/>
    </location>
</feature>
<dbReference type="GO" id="GO:0016020">
    <property type="term" value="C:membrane"/>
    <property type="evidence" value="ECO:0007669"/>
    <property type="project" value="UniProtKB-SubCell"/>
</dbReference>
<evidence type="ECO:0000259" key="8">
    <source>
        <dbReference type="PROSITE" id="PS50041"/>
    </source>
</evidence>
<feature type="disulfide bond" evidence="6">
    <location>
        <begin position="390"/>
        <end position="405"/>
    </location>
</feature>
<dbReference type="InterPro" id="IPR001304">
    <property type="entry name" value="C-type_lectin-like"/>
</dbReference>
<dbReference type="InterPro" id="IPR006202">
    <property type="entry name" value="Neur_chan_lig-bd"/>
</dbReference>
<dbReference type="SUPFAM" id="SSF57424">
    <property type="entry name" value="LDL receptor-like module"/>
    <property type="match status" value="1"/>
</dbReference>
<evidence type="ECO:0000256" key="1">
    <source>
        <dbReference type="ARBA" id="ARBA00004141"/>
    </source>
</evidence>
<dbReference type="InterPro" id="IPR023415">
    <property type="entry name" value="LDLR_class-A_CS"/>
</dbReference>
<feature type="transmembrane region" description="Helical" evidence="7">
    <location>
        <begin position="652"/>
        <end position="670"/>
    </location>
</feature>
<dbReference type="PROSITE" id="PS50068">
    <property type="entry name" value="LDLRA_2"/>
    <property type="match status" value="1"/>
</dbReference>
<dbReference type="PROSITE" id="PS50041">
    <property type="entry name" value="C_TYPE_LECTIN_2"/>
    <property type="match status" value="1"/>
</dbReference>
<dbReference type="Gene3D" id="1.20.58.390">
    <property type="entry name" value="Neurotransmitter-gated ion-channel transmembrane domain"/>
    <property type="match status" value="1"/>
</dbReference>
<comment type="caution">
    <text evidence="9">The sequence shown here is derived from an EMBL/GenBank/DDBJ whole genome shotgun (WGS) entry which is preliminary data.</text>
</comment>
<proteinExistence type="predicted"/>
<keyword evidence="9" id="KW-0675">Receptor</keyword>
<accession>A0A8J5JJC6</accession>
<dbReference type="InterPro" id="IPR006201">
    <property type="entry name" value="Neur_channel"/>
</dbReference>
<dbReference type="SUPFAM" id="SSF49899">
    <property type="entry name" value="Concanavalin A-like lectins/glucanases"/>
    <property type="match status" value="1"/>
</dbReference>
<dbReference type="EMBL" id="JAHLQT010039062">
    <property type="protein sequence ID" value="KAG7156760.1"/>
    <property type="molecule type" value="Genomic_DNA"/>
</dbReference>
<keyword evidence="10" id="KW-1185">Reference proteome</keyword>
<dbReference type="InterPro" id="IPR016187">
    <property type="entry name" value="CTDL_fold"/>
</dbReference>
<feature type="transmembrane region" description="Helical" evidence="7">
    <location>
        <begin position="625"/>
        <end position="645"/>
    </location>
</feature>
<evidence type="ECO:0000313" key="10">
    <source>
        <dbReference type="Proteomes" id="UP000747542"/>
    </source>
</evidence>
<organism evidence="9 10">
    <name type="scientific">Homarus americanus</name>
    <name type="common">American lobster</name>
    <dbReference type="NCBI Taxonomy" id="6706"/>
    <lineage>
        <taxon>Eukaryota</taxon>
        <taxon>Metazoa</taxon>
        <taxon>Ecdysozoa</taxon>
        <taxon>Arthropoda</taxon>
        <taxon>Crustacea</taxon>
        <taxon>Multicrustacea</taxon>
        <taxon>Malacostraca</taxon>
        <taxon>Eumalacostraca</taxon>
        <taxon>Eucarida</taxon>
        <taxon>Decapoda</taxon>
        <taxon>Pleocyemata</taxon>
        <taxon>Astacidea</taxon>
        <taxon>Nephropoidea</taxon>
        <taxon>Nephropidae</taxon>
        <taxon>Homarus</taxon>
    </lineage>
</organism>